<proteinExistence type="predicted"/>
<dbReference type="Proteomes" id="UP000034883">
    <property type="component" value="Chromosome"/>
</dbReference>
<feature type="region of interest" description="Disordered" evidence="1">
    <location>
        <begin position="21"/>
        <end position="49"/>
    </location>
</feature>
<feature type="compositionally biased region" description="Basic and acidic residues" evidence="1">
    <location>
        <begin position="39"/>
        <end position="49"/>
    </location>
</feature>
<feature type="compositionally biased region" description="Low complexity" evidence="1">
    <location>
        <begin position="24"/>
        <end position="35"/>
    </location>
</feature>
<dbReference type="EMBL" id="CP011125">
    <property type="protein sequence ID" value="AKF04926.1"/>
    <property type="molecule type" value="Genomic_DNA"/>
</dbReference>
<evidence type="ECO:0000256" key="1">
    <source>
        <dbReference type="SAM" id="MobiDB-lite"/>
    </source>
</evidence>
<protein>
    <recommendedName>
        <fullName evidence="5">Lipoprotein</fullName>
    </recommendedName>
</protein>
<organism evidence="3 4">
    <name type="scientific">Sandaracinus amylolyticus</name>
    <dbReference type="NCBI Taxonomy" id="927083"/>
    <lineage>
        <taxon>Bacteria</taxon>
        <taxon>Pseudomonadati</taxon>
        <taxon>Myxococcota</taxon>
        <taxon>Polyangia</taxon>
        <taxon>Polyangiales</taxon>
        <taxon>Sandaracinaceae</taxon>
        <taxon>Sandaracinus</taxon>
    </lineage>
</organism>
<evidence type="ECO:0008006" key="5">
    <source>
        <dbReference type="Google" id="ProtNLM"/>
    </source>
</evidence>
<evidence type="ECO:0000256" key="2">
    <source>
        <dbReference type="SAM" id="SignalP"/>
    </source>
</evidence>
<dbReference type="PROSITE" id="PS51257">
    <property type="entry name" value="PROKAR_LIPOPROTEIN"/>
    <property type="match status" value="1"/>
</dbReference>
<name>A0A0F6YIB9_9BACT</name>
<dbReference type="STRING" id="927083.DB32_002075"/>
<keyword evidence="4" id="KW-1185">Reference proteome</keyword>
<reference evidence="3 4" key="1">
    <citation type="submission" date="2015-03" db="EMBL/GenBank/DDBJ databases">
        <title>Genome assembly of Sandaracinus amylolyticus DSM 53668.</title>
        <authorList>
            <person name="Sharma G."/>
            <person name="Subramanian S."/>
        </authorList>
    </citation>
    <scope>NUCLEOTIDE SEQUENCE [LARGE SCALE GENOMIC DNA]</scope>
    <source>
        <strain evidence="3 4">DSM 53668</strain>
    </source>
</reference>
<evidence type="ECO:0000313" key="4">
    <source>
        <dbReference type="Proteomes" id="UP000034883"/>
    </source>
</evidence>
<feature type="chain" id="PRO_5002512675" description="Lipoprotein" evidence="2">
    <location>
        <begin position="20"/>
        <end position="173"/>
    </location>
</feature>
<feature type="signal peptide" evidence="2">
    <location>
        <begin position="1"/>
        <end position="19"/>
    </location>
</feature>
<dbReference type="KEGG" id="samy:DB32_002075"/>
<dbReference type="AlphaFoldDB" id="A0A0F6YIB9"/>
<evidence type="ECO:0000313" key="3">
    <source>
        <dbReference type="EMBL" id="AKF04926.1"/>
    </source>
</evidence>
<dbReference type="RefSeq" id="WP_053232218.1">
    <property type="nucleotide sequence ID" value="NZ_CP011125.1"/>
</dbReference>
<keyword evidence="2" id="KW-0732">Signal</keyword>
<sequence length="173" mass="18901">MRALRLAPLALLLTLAACGDDRPASSSGAQGGASATKSEPARVPRREQEEGLARCGEVLMRIEGPEAAPTFARLMRECSGMFARRRCRDALAAEPFSREGVAAACREDYCDDLRPAPSFCTTDMPTDAEFLEQFARFSRAALRGDLRRLMDREGADEIADLFADLIETQATLQ</sequence>
<accession>A0A0F6YIB9</accession>
<gene>
    <name evidence="3" type="ORF">DB32_002075</name>
</gene>